<evidence type="ECO:0008006" key="4">
    <source>
        <dbReference type="Google" id="ProtNLM"/>
    </source>
</evidence>
<evidence type="ECO:0000313" key="3">
    <source>
        <dbReference type="Proteomes" id="UP000682202"/>
    </source>
</evidence>
<keyword evidence="3" id="KW-1185">Reference proteome</keyword>
<name>A0A975JUQ2_9MYCO</name>
<reference evidence="2" key="1">
    <citation type="submission" date="2019-12" db="EMBL/GenBank/DDBJ databases">
        <title>Mycobacterium spongiae sp. nov.</title>
        <authorList>
            <person name="Stinear T."/>
        </authorList>
    </citation>
    <scope>NUCLEOTIDE SEQUENCE</scope>
    <source>
        <strain evidence="2">FSD4b-SM</strain>
    </source>
</reference>
<dbReference type="KEGG" id="mspg:F6B93_01965"/>
<proteinExistence type="predicted"/>
<evidence type="ECO:0000313" key="2">
    <source>
        <dbReference type="EMBL" id="QUR66006.1"/>
    </source>
</evidence>
<accession>A0A975JUQ2</accession>
<feature type="compositionally biased region" description="Basic and acidic residues" evidence="1">
    <location>
        <begin position="189"/>
        <end position="207"/>
    </location>
</feature>
<dbReference type="AlphaFoldDB" id="A0A975JUQ2"/>
<organism evidence="2 3">
    <name type="scientific">Mycobacterium spongiae</name>
    <dbReference type="NCBI Taxonomy" id="886343"/>
    <lineage>
        <taxon>Bacteria</taxon>
        <taxon>Bacillati</taxon>
        <taxon>Actinomycetota</taxon>
        <taxon>Actinomycetes</taxon>
        <taxon>Mycobacteriales</taxon>
        <taxon>Mycobacteriaceae</taxon>
        <taxon>Mycobacterium</taxon>
    </lineage>
</organism>
<sequence>MPASLSVPTLSQVKTLDTGYLREAAEYWTHTANLWAQAFAEVHARISTPGGTPWWGQAAAAAQERAYLDLVRVRKASDQLQEAASLAIRGDEQLQACRQGVLEAVHEAHAEGFEVGELYSVTDHSYGGSAEFRAARQVHAQGHASFIRHRLGTLMATDHQLTTNITAATYGIGSLNFPEAPNPDDTIVDDDKHDTVQPVDHTVKHDGGPGVLEDEPWHYPWDPPPPPDSAPGGGRWDIDRDHPYPSGPGGGPPTGPITQPKPWRKDFSESPVTGPTSGLQDVVATPPNGWGVQPAWTMQEEYRFRLVGEGFDGASDHIRWIQRDGNWYQATWVGYDFEAEHVTALVPHNSAGGYMPVIRDQNHWNPIGIKDIYGIQVDNPRLPLYLPNPFGDQYELPTNRPRVVASP</sequence>
<evidence type="ECO:0000256" key="1">
    <source>
        <dbReference type="SAM" id="MobiDB-lite"/>
    </source>
</evidence>
<feature type="region of interest" description="Disordered" evidence="1">
    <location>
        <begin position="176"/>
        <end position="286"/>
    </location>
</feature>
<dbReference type="EMBL" id="CP046600">
    <property type="protein sequence ID" value="QUR66006.1"/>
    <property type="molecule type" value="Genomic_DNA"/>
</dbReference>
<feature type="compositionally biased region" description="Polar residues" evidence="1">
    <location>
        <begin position="270"/>
        <end position="279"/>
    </location>
</feature>
<dbReference type="RefSeq" id="WP_211697487.1">
    <property type="nucleotide sequence ID" value="NZ_CP046600.1"/>
</dbReference>
<gene>
    <name evidence="2" type="ORF">F6B93_01965</name>
</gene>
<protein>
    <recommendedName>
        <fullName evidence="4">ESX-1 secretion-associated protein EspA/EspE-like domain-containing protein</fullName>
    </recommendedName>
</protein>
<dbReference type="Proteomes" id="UP000682202">
    <property type="component" value="Chromosome"/>
</dbReference>